<sequence length="140" mass="15780">MIQANPYLTFGGNCREAMTFYQTCFGGELTFQTIAETPIADQCPEGMQDQIMHSLLSKGDFVLMATDMTQADEIITGNDMAISLNFDNEKEIKRCFDELSDGGTIIEPLEEKSWGALFGVTNDKFGKVWMLNFDKKEKHK</sequence>
<feature type="domain" description="Glyoxalase/fosfomycin resistance/dioxygenase" evidence="1">
    <location>
        <begin position="9"/>
        <end position="130"/>
    </location>
</feature>
<gene>
    <name evidence="2" type="ORF">J6I44_01585</name>
</gene>
<dbReference type="InterPro" id="IPR004360">
    <property type="entry name" value="Glyas_Fos-R_dOase_dom"/>
</dbReference>
<dbReference type="CDD" id="cd06588">
    <property type="entry name" value="PhnB_like"/>
    <property type="match status" value="1"/>
</dbReference>
<dbReference type="Gene3D" id="3.10.180.10">
    <property type="entry name" value="2,3-Dihydroxybiphenyl 1,2-Dioxygenase, domain 1"/>
    <property type="match status" value="1"/>
</dbReference>
<dbReference type="EMBL" id="JAGGJA010000001">
    <property type="protein sequence ID" value="MCW9705522.1"/>
    <property type="molecule type" value="Genomic_DNA"/>
</dbReference>
<dbReference type="InterPro" id="IPR029068">
    <property type="entry name" value="Glyas_Bleomycin-R_OHBP_Dase"/>
</dbReference>
<dbReference type="RefSeq" id="WP_265764186.1">
    <property type="nucleotide sequence ID" value="NZ_JAGGJA010000001.1"/>
</dbReference>
<evidence type="ECO:0000313" key="2">
    <source>
        <dbReference type="EMBL" id="MCW9705522.1"/>
    </source>
</evidence>
<dbReference type="InterPro" id="IPR028973">
    <property type="entry name" value="PhnB-like"/>
</dbReference>
<comment type="caution">
    <text evidence="2">The sequence shown here is derived from an EMBL/GenBank/DDBJ whole genome shotgun (WGS) entry which is preliminary data.</text>
</comment>
<evidence type="ECO:0000259" key="1">
    <source>
        <dbReference type="Pfam" id="PF00903"/>
    </source>
</evidence>
<evidence type="ECO:0000313" key="3">
    <source>
        <dbReference type="Proteomes" id="UP001207918"/>
    </source>
</evidence>
<name>A0ABT3PHX9_9BACT</name>
<reference evidence="2 3" key="1">
    <citation type="submission" date="2021-03" db="EMBL/GenBank/DDBJ databases">
        <title>Aliifodinibius sp. nov., a new bacterium isolated from saline soil.</title>
        <authorList>
            <person name="Galisteo C."/>
            <person name="De La Haba R."/>
            <person name="Sanchez-Porro C."/>
            <person name="Ventosa A."/>
        </authorList>
    </citation>
    <scope>NUCLEOTIDE SEQUENCE [LARGE SCALE GENOMIC DNA]</scope>
    <source>
        <strain evidence="2 3">1BSP15-2V2</strain>
    </source>
</reference>
<keyword evidence="3" id="KW-1185">Reference proteome</keyword>
<organism evidence="2 3">
    <name type="scientific">Fodinibius salsisoli</name>
    <dbReference type="NCBI Taxonomy" id="2820877"/>
    <lineage>
        <taxon>Bacteria</taxon>
        <taxon>Pseudomonadati</taxon>
        <taxon>Balneolota</taxon>
        <taxon>Balneolia</taxon>
        <taxon>Balneolales</taxon>
        <taxon>Balneolaceae</taxon>
        <taxon>Fodinibius</taxon>
    </lineage>
</organism>
<proteinExistence type="predicted"/>
<dbReference type="SUPFAM" id="SSF54593">
    <property type="entry name" value="Glyoxalase/Bleomycin resistance protein/Dihydroxybiphenyl dioxygenase"/>
    <property type="match status" value="1"/>
</dbReference>
<dbReference type="Proteomes" id="UP001207918">
    <property type="component" value="Unassembled WGS sequence"/>
</dbReference>
<protein>
    <submittedName>
        <fullName evidence="2">VOC family protein</fullName>
    </submittedName>
</protein>
<dbReference type="Pfam" id="PF00903">
    <property type="entry name" value="Glyoxalase"/>
    <property type="match status" value="1"/>
</dbReference>
<dbReference type="PANTHER" id="PTHR33990:SF1">
    <property type="entry name" value="PROTEIN YJDN"/>
    <property type="match status" value="1"/>
</dbReference>
<accession>A0ABT3PHX9</accession>
<dbReference type="PANTHER" id="PTHR33990">
    <property type="entry name" value="PROTEIN YJDN-RELATED"/>
    <property type="match status" value="1"/>
</dbReference>